<dbReference type="EMBL" id="JAMKFB020000002">
    <property type="protein sequence ID" value="KAL0200211.1"/>
    <property type="molecule type" value="Genomic_DNA"/>
</dbReference>
<feature type="non-terminal residue" evidence="1">
    <location>
        <position position="1"/>
    </location>
</feature>
<sequence>WSSEWCVPVFTSTKSMNFDNPVYRKTTGETEEDEIHIGRTDGLTGHHHPYPGPVVGMTPVGTGTCPPFIALPLGTGLPDPATHWYTEQPTISST</sequence>
<gene>
    <name evidence="1" type="ORF">M9458_003398</name>
</gene>
<protein>
    <submittedName>
        <fullName evidence="1">Uncharacterized protein</fullName>
    </submittedName>
</protein>
<proteinExistence type="predicted"/>
<evidence type="ECO:0000313" key="2">
    <source>
        <dbReference type="Proteomes" id="UP001529510"/>
    </source>
</evidence>
<dbReference type="AlphaFoldDB" id="A0ABD0RPF4"/>
<accession>A0ABD0RPF4</accession>
<feature type="non-terminal residue" evidence="1">
    <location>
        <position position="94"/>
    </location>
</feature>
<comment type="caution">
    <text evidence="1">The sequence shown here is derived from an EMBL/GenBank/DDBJ whole genome shotgun (WGS) entry which is preliminary data.</text>
</comment>
<dbReference type="Proteomes" id="UP001529510">
    <property type="component" value="Unassembled WGS sequence"/>
</dbReference>
<name>A0ABD0RPF4_CIRMR</name>
<evidence type="ECO:0000313" key="1">
    <source>
        <dbReference type="EMBL" id="KAL0200211.1"/>
    </source>
</evidence>
<reference evidence="1 2" key="1">
    <citation type="submission" date="2024-05" db="EMBL/GenBank/DDBJ databases">
        <title>Genome sequencing and assembly of Indian major carp, Cirrhinus mrigala (Hamilton, 1822).</title>
        <authorList>
            <person name="Mohindra V."/>
            <person name="Chowdhury L.M."/>
            <person name="Lal K."/>
            <person name="Jena J.K."/>
        </authorList>
    </citation>
    <scope>NUCLEOTIDE SEQUENCE [LARGE SCALE GENOMIC DNA]</scope>
    <source>
        <strain evidence="1">CM1030</strain>
        <tissue evidence="1">Blood</tissue>
    </source>
</reference>
<keyword evidence="2" id="KW-1185">Reference proteome</keyword>
<organism evidence="1 2">
    <name type="scientific">Cirrhinus mrigala</name>
    <name type="common">Mrigala</name>
    <dbReference type="NCBI Taxonomy" id="683832"/>
    <lineage>
        <taxon>Eukaryota</taxon>
        <taxon>Metazoa</taxon>
        <taxon>Chordata</taxon>
        <taxon>Craniata</taxon>
        <taxon>Vertebrata</taxon>
        <taxon>Euteleostomi</taxon>
        <taxon>Actinopterygii</taxon>
        <taxon>Neopterygii</taxon>
        <taxon>Teleostei</taxon>
        <taxon>Ostariophysi</taxon>
        <taxon>Cypriniformes</taxon>
        <taxon>Cyprinidae</taxon>
        <taxon>Labeoninae</taxon>
        <taxon>Labeonini</taxon>
        <taxon>Cirrhinus</taxon>
    </lineage>
</organism>